<dbReference type="SUPFAM" id="SSF82784">
    <property type="entry name" value="OsmC-like"/>
    <property type="match status" value="1"/>
</dbReference>
<dbReference type="InterPro" id="IPR003718">
    <property type="entry name" value="OsmC/Ohr_fam"/>
</dbReference>
<evidence type="ECO:0000313" key="2">
    <source>
        <dbReference type="Proteomes" id="UP000034883"/>
    </source>
</evidence>
<dbReference type="EMBL" id="CP011125">
    <property type="protein sequence ID" value="AKF03108.1"/>
    <property type="molecule type" value="Genomic_DNA"/>
</dbReference>
<dbReference type="AlphaFoldDB" id="A0A0F6VZ29"/>
<dbReference type="STRING" id="927083.DB32_000257"/>
<dbReference type="GO" id="GO:0004601">
    <property type="term" value="F:peroxidase activity"/>
    <property type="evidence" value="ECO:0007669"/>
    <property type="project" value="InterPro"/>
</dbReference>
<reference evidence="1 2" key="1">
    <citation type="submission" date="2015-03" db="EMBL/GenBank/DDBJ databases">
        <title>Genome assembly of Sandaracinus amylolyticus DSM 53668.</title>
        <authorList>
            <person name="Sharma G."/>
            <person name="Subramanian S."/>
        </authorList>
    </citation>
    <scope>NUCLEOTIDE SEQUENCE [LARGE SCALE GENOMIC DNA]</scope>
    <source>
        <strain evidence="1 2">DSM 53668</strain>
    </source>
</reference>
<dbReference type="GO" id="GO:0006979">
    <property type="term" value="P:response to oxidative stress"/>
    <property type="evidence" value="ECO:0007669"/>
    <property type="project" value="InterPro"/>
</dbReference>
<dbReference type="Pfam" id="PF02566">
    <property type="entry name" value="OsmC"/>
    <property type="match status" value="1"/>
</dbReference>
<dbReference type="InterPro" id="IPR036102">
    <property type="entry name" value="OsmC/Ohrsf"/>
</dbReference>
<evidence type="ECO:0000313" key="1">
    <source>
        <dbReference type="EMBL" id="AKF03108.1"/>
    </source>
</evidence>
<dbReference type="InterPro" id="IPR015946">
    <property type="entry name" value="KH_dom-like_a/b"/>
</dbReference>
<keyword evidence="2" id="KW-1185">Reference proteome</keyword>
<accession>A0A0F6VZ29</accession>
<gene>
    <name evidence="1" type="ORF">DB32_000257</name>
</gene>
<protein>
    <submittedName>
        <fullName evidence="1">Putative ATP/GTP-binding protein</fullName>
    </submittedName>
</protein>
<dbReference type="InterPro" id="IPR019904">
    <property type="entry name" value="Peroxiredoxin_OsmC"/>
</dbReference>
<dbReference type="NCBIfam" id="TIGR03562">
    <property type="entry name" value="osmo_induc_OsmC"/>
    <property type="match status" value="1"/>
</dbReference>
<organism evidence="1 2">
    <name type="scientific">Sandaracinus amylolyticus</name>
    <dbReference type="NCBI Taxonomy" id="927083"/>
    <lineage>
        <taxon>Bacteria</taxon>
        <taxon>Pseudomonadati</taxon>
        <taxon>Myxococcota</taxon>
        <taxon>Polyangia</taxon>
        <taxon>Polyangiales</taxon>
        <taxon>Sandaracinaceae</taxon>
        <taxon>Sandaracinus</taxon>
    </lineage>
</organism>
<dbReference type="PANTHER" id="PTHR42830">
    <property type="entry name" value="OSMOTICALLY INDUCIBLE FAMILY PROTEIN"/>
    <property type="match status" value="1"/>
</dbReference>
<dbReference type="InterPro" id="IPR052707">
    <property type="entry name" value="OsmC_Ohr_Peroxiredoxin"/>
</dbReference>
<dbReference type="KEGG" id="samy:DB32_000257"/>
<name>A0A0F6VZ29_9BACT</name>
<sequence>MKRVANVRWTGDLVKGSGLVTGATSGAFRDQPVSWASRSGDANGKTSPEELIAAAHASCFAMAFSAQLAKNGTPGTSLDVRATVTFDKVGDGFAITSSELEVNGTVAGIDDAKFQELADAAKSGCPVSQALKNNVRIELVAKLASA</sequence>
<proteinExistence type="predicted"/>
<dbReference type="Proteomes" id="UP000034883">
    <property type="component" value="Chromosome"/>
</dbReference>
<dbReference type="PANTHER" id="PTHR42830:SF1">
    <property type="entry name" value="OSMOTICALLY INDUCIBLE FAMILY PROTEIN"/>
    <property type="match status" value="1"/>
</dbReference>
<dbReference type="Gene3D" id="3.30.300.20">
    <property type="match status" value="1"/>
</dbReference>